<dbReference type="AlphaFoldDB" id="A0A4Z2HL87"/>
<name>A0A4Z2HL87_9TELE</name>
<organism evidence="1 2">
    <name type="scientific">Liparis tanakae</name>
    <name type="common">Tanaka's snailfish</name>
    <dbReference type="NCBI Taxonomy" id="230148"/>
    <lineage>
        <taxon>Eukaryota</taxon>
        <taxon>Metazoa</taxon>
        <taxon>Chordata</taxon>
        <taxon>Craniata</taxon>
        <taxon>Vertebrata</taxon>
        <taxon>Euteleostomi</taxon>
        <taxon>Actinopterygii</taxon>
        <taxon>Neopterygii</taxon>
        <taxon>Teleostei</taxon>
        <taxon>Neoteleostei</taxon>
        <taxon>Acanthomorphata</taxon>
        <taxon>Eupercaria</taxon>
        <taxon>Perciformes</taxon>
        <taxon>Cottioidei</taxon>
        <taxon>Cottales</taxon>
        <taxon>Liparidae</taxon>
        <taxon>Liparis</taxon>
    </lineage>
</organism>
<keyword evidence="2" id="KW-1185">Reference proteome</keyword>
<sequence length="91" mass="10508">MLGTEFLLHVRGLPLAAGNVKPRYAGKVIDSRRASPWGTACDVTRRRRNAVCCRRRSIWVRLAPQNRKYVSVLKNQNTNEEKPEIDLYLEK</sequence>
<gene>
    <name evidence="1" type="ORF">EYF80_023446</name>
</gene>
<comment type="caution">
    <text evidence="1">The sequence shown here is derived from an EMBL/GenBank/DDBJ whole genome shotgun (WGS) entry which is preliminary data.</text>
</comment>
<reference evidence="1 2" key="1">
    <citation type="submission" date="2019-03" db="EMBL/GenBank/DDBJ databases">
        <title>First draft genome of Liparis tanakae, snailfish: a comprehensive survey of snailfish specific genes.</title>
        <authorList>
            <person name="Kim W."/>
            <person name="Song I."/>
            <person name="Jeong J.-H."/>
            <person name="Kim D."/>
            <person name="Kim S."/>
            <person name="Ryu S."/>
            <person name="Song J.Y."/>
            <person name="Lee S.K."/>
        </authorList>
    </citation>
    <scope>NUCLEOTIDE SEQUENCE [LARGE SCALE GENOMIC DNA]</scope>
    <source>
        <tissue evidence="1">Muscle</tissue>
    </source>
</reference>
<accession>A0A4Z2HL87</accession>
<evidence type="ECO:0000313" key="2">
    <source>
        <dbReference type="Proteomes" id="UP000314294"/>
    </source>
</evidence>
<evidence type="ECO:0000313" key="1">
    <source>
        <dbReference type="EMBL" id="TNN66310.1"/>
    </source>
</evidence>
<dbReference type="Proteomes" id="UP000314294">
    <property type="component" value="Unassembled WGS sequence"/>
</dbReference>
<protein>
    <submittedName>
        <fullName evidence="1">Uncharacterized protein</fullName>
    </submittedName>
</protein>
<dbReference type="EMBL" id="SRLO01000221">
    <property type="protein sequence ID" value="TNN66310.1"/>
    <property type="molecule type" value="Genomic_DNA"/>
</dbReference>
<proteinExistence type="predicted"/>